<proteinExistence type="predicted"/>
<dbReference type="InterPro" id="IPR000595">
    <property type="entry name" value="cNMP-bd_dom"/>
</dbReference>
<feature type="transmembrane region" description="Helical" evidence="9">
    <location>
        <begin position="251"/>
        <end position="272"/>
    </location>
</feature>
<sequence length="750" mass="87714">MIINIEEDQELSYKNLRPNKIKRISTRAFSNARVSKERIDYLWTKVRRVAGVIGKFNKLNKDIRMYGATKSINGPCDVFDSNSKLNRKSFLFYPGSKFKVIWNTIMVFLTLYTAIIVPYQLSFILYSDTWLYLDGVIDCLFLLDILITFNSVHTDVAGKLVTSRKDIAKAYLKSWFLIDFVSSFPLEFFHTSSHESSNKVSYNRFIRIVRVSRIYKMLRMLRILKTLRLFGVSYIETFFTWTRLSTNYARLFIFISASIISVHVSGCFWYYIAKINDTSPNTWILHNNIEELSNFDKYISSIYFVFTTLTKIGYGDIYPMNNEEKLFAIFLMGFGAGLYSYIISGLCSFVTNRERIRSDIREKINCFTEFAKAIKLPYDCYDKVKKNIKVNLKGKLHVSLDSTQFLKEIPGNLREEILEYFNNRIVEQIMYFKEKPTYFINQVVPLLKSSIFMFKDIVYEENEAAEEVYFIKSGRVHLKALNKVVFRTYVQGSYFGEIEIIESTPRDSTATIASIEAGLLLLRKAEFLQALNNFPEIKEETSAIAKVRKFKQNEGKAHALDLYNMPSQNDDQSLKTESDSSDLSTDEIRNTNLHRKDTGVLISVQNESLRKKRNRKLWSTVLDKNPKESIFHRTKTMIKKERINARSSSYILNYSKSINKSKNQMRARYSSYLDEKINKIGGECIKIEYIPEKNHHEDICEKYKLDDIEFFSDSDSEEASEIEGFNWNNENVLYGFNTRKEDFEEKVRDI</sequence>
<feature type="transmembrane region" description="Helical" evidence="9">
    <location>
        <begin position="326"/>
        <end position="351"/>
    </location>
</feature>
<dbReference type="GO" id="GO:0005249">
    <property type="term" value="F:voltage-gated potassium channel activity"/>
    <property type="evidence" value="ECO:0007669"/>
    <property type="project" value="InterPro"/>
</dbReference>
<accession>A0A1R2B2I3</accession>
<dbReference type="PROSITE" id="PS50042">
    <property type="entry name" value="CNMP_BINDING_3"/>
    <property type="match status" value="1"/>
</dbReference>
<dbReference type="SUPFAM" id="SSF81324">
    <property type="entry name" value="Voltage-gated potassium channels"/>
    <property type="match status" value="1"/>
</dbReference>
<keyword evidence="12" id="KW-1185">Reference proteome</keyword>
<dbReference type="AlphaFoldDB" id="A0A1R2B2I3"/>
<keyword evidence="5" id="KW-0406">Ion transport</keyword>
<protein>
    <recommendedName>
        <fullName evidence="10">Cyclic nucleotide-binding domain-containing protein</fullName>
    </recommendedName>
</protein>
<dbReference type="InterPro" id="IPR018490">
    <property type="entry name" value="cNMP-bd_dom_sf"/>
</dbReference>
<evidence type="ECO:0000256" key="4">
    <source>
        <dbReference type="ARBA" id="ARBA00022989"/>
    </source>
</evidence>
<evidence type="ECO:0000256" key="1">
    <source>
        <dbReference type="ARBA" id="ARBA00004141"/>
    </source>
</evidence>
<evidence type="ECO:0000313" key="11">
    <source>
        <dbReference type="EMBL" id="OMJ70956.1"/>
    </source>
</evidence>
<dbReference type="Pfam" id="PF00520">
    <property type="entry name" value="Ion_trans"/>
    <property type="match status" value="1"/>
</dbReference>
<keyword evidence="7" id="KW-0407">Ion channel</keyword>
<dbReference type="OrthoDB" id="422349at2759"/>
<dbReference type="FunFam" id="1.10.287.70:FF:000123">
    <property type="entry name" value="Potassium channel KAT3"/>
    <property type="match status" value="1"/>
</dbReference>
<evidence type="ECO:0000313" key="12">
    <source>
        <dbReference type="Proteomes" id="UP000187209"/>
    </source>
</evidence>
<dbReference type="SUPFAM" id="SSF51206">
    <property type="entry name" value="cAMP-binding domain-like"/>
    <property type="match status" value="1"/>
</dbReference>
<feature type="transmembrane region" description="Helical" evidence="9">
    <location>
        <begin position="131"/>
        <end position="149"/>
    </location>
</feature>
<evidence type="ECO:0000256" key="3">
    <source>
        <dbReference type="ARBA" id="ARBA00022692"/>
    </source>
</evidence>
<dbReference type="InterPro" id="IPR014710">
    <property type="entry name" value="RmlC-like_jellyroll"/>
</dbReference>
<dbReference type="SMART" id="SM00100">
    <property type="entry name" value="cNMP"/>
    <property type="match status" value="1"/>
</dbReference>
<dbReference type="PRINTS" id="PR01463">
    <property type="entry name" value="EAGCHANLFMLY"/>
</dbReference>
<reference evidence="11 12" key="1">
    <citation type="submission" date="2016-11" db="EMBL/GenBank/DDBJ databases">
        <title>The macronuclear genome of Stentor coeruleus: a giant cell with tiny introns.</title>
        <authorList>
            <person name="Slabodnick M."/>
            <person name="Ruby J.G."/>
            <person name="Reiff S.B."/>
            <person name="Swart E.C."/>
            <person name="Gosai S."/>
            <person name="Prabakaran S."/>
            <person name="Witkowska E."/>
            <person name="Larue G.E."/>
            <person name="Fisher S."/>
            <person name="Freeman R.M."/>
            <person name="Gunawardena J."/>
            <person name="Chu W."/>
            <person name="Stover N.A."/>
            <person name="Gregory B.D."/>
            <person name="Nowacki M."/>
            <person name="Derisi J."/>
            <person name="Roy S.W."/>
            <person name="Marshall W.F."/>
            <person name="Sood P."/>
        </authorList>
    </citation>
    <scope>NUCLEOTIDE SEQUENCE [LARGE SCALE GENOMIC DNA]</scope>
    <source>
        <strain evidence="11">WM001</strain>
    </source>
</reference>
<comment type="caution">
    <text evidence="11">The sequence shown here is derived from an EMBL/GenBank/DDBJ whole genome shotgun (WGS) entry which is preliminary data.</text>
</comment>
<evidence type="ECO:0000256" key="6">
    <source>
        <dbReference type="ARBA" id="ARBA00023136"/>
    </source>
</evidence>
<keyword evidence="4 9" id="KW-1133">Transmembrane helix</keyword>
<dbReference type="Gene3D" id="1.10.287.70">
    <property type="match status" value="1"/>
</dbReference>
<keyword evidence="2" id="KW-0813">Transport</keyword>
<dbReference type="InterPro" id="IPR003938">
    <property type="entry name" value="K_chnl_volt-dep_EAG/ELK/ERG"/>
</dbReference>
<dbReference type="GO" id="GO:0016020">
    <property type="term" value="C:membrane"/>
    <property type="evidence" value="ECO:0007669"/>
    <property type="project" value="UniProtKB-SubCell"/>
</dbReference>
<evidence type="ECO:0000256" key="7">
    <source>
        <dbReference type="ARBA" id="ARBA00023303"/>
    </source>
</evidence>
<evidence type="ECO:0000259" key="10">
    <source>
        <dbReference type="PROSITE" id="PS50042"/>
    </source>
</evidence>
<evidence type="ECO:0000256" key="2">
    <source>
        <dbReference type="ARBA" id="ARBA00022448"/>
    </source>
</evidence>
<evidence type="ECO:0000256" key="9">
    <source>
        <dbReference type="SAM" id="Phobius"/>
    </source>
</evidence>
<feature type="transmembrane region" description="Helical" evidence="9">
    <location>
        <begin position="100"/>
        <end position="119"/>
    </location>
</feature>
<keyword evidence="3 9" id="KW-0812">Transmembrane</keyword>
<comment type="subcellular location">
    <subcellularLocation>
        <location evidence="1">Membrane</location>
        <topology evidence="1">Multi-pass membrane protein</topology>
    </subcellularLocation>
</comment>
<evidence type="ECO:0000256" key="8">
    <source>
        <dbReference type="SAM" id="MobiDB-lite"/>
    </source>
</evidence>
<dbReference type="Proteomes" id="UP000187209">
    <property type="component" value="Unassembled WGS sequence"/>
</dbReference>
<name>A0A1R2B2I3_9CILI</name>
<dbReference type="CDD" id="cd00038">
    <property type="entry name" value="CAP_ED"/>
    <property type="match status" value="1"/>
</dbReference>
<keyword evidence="6 9" id="KW-0472">Membrane</keyword>
<evidence type="ECO:0000256" key="5">
    <source>
        <dbReference type="ARBA" id="ARBA00023065"/>
    </source>
</evidence>
<dbReference type="EMBL" id="MPUH01001036">
    <property type="protein sequence ID" value="OMJ70956.1"/>
    <property type="molecule type" value="Genomic_DNA"/>
</dbReference>
<dbReference type="PANTHER" id="PTHR47823:SF9">
    <property type="entry name" value="CHROMOSOME UNDETERMINED SCAFFOLD_10, WHOLE GENOME SHOTGUN SEQUENCE"/>
    <property type="match status" value="1"/>
</dbReference>
<dbReference type="PANTHER" id="PTHR47823">
    <property type="entry name" value="ION_TRANS DOMAIN-CONTAINING PROTEIN"/>
    <property type="match status" value="1"/>
</dbReference>
<dbReference type="InterPro" id="IPR005821">
    <property type="entry name" value="Ion_trans_dom"/>
</dbReference>
<dbReference type="Pfam" id="PF00027">
    <property type="entry name" value="cNMP_binding"/>
    <property type="match status" value="1"/>
</dbReference>
<feature type="region of interest" description="Disordered" evidence="8">
    <location>
        <begin position="563"/>
        <end position="590"/>
    </location>
</feature>
<dbReference type="Gene3D" id="2.60.120.10">
    <property type="entry name" value="Jelly Rolls"/>
    <property type="match status" value="1"/>
</dbReference>
<organism evidence="11 12">
    <name type="scientific">Stentor coeruleus</name>
    <dbReference type="NCBI Taxonomy" id="5963"/>
    <lineage>
        <taxon>Eukaryota</taxon>
        <taxon>Sar</taxon>
        <taxon>Alveolata</taxon>
        <taxon>Ciliophora</taxon>
        <taxon>Postciliodesmatophora</taxon>
        <taxon>Heterotrichea</taxon>
        <taxon>Heterotrichida</taxon>
        <taxon>Stentoridae</taxon>
        <taxon>Stentor</taxon>
    </lineage>
</organism>
<gene>
    <name evidence="11" type="ORF">SteCoe_30951</name>
</gene>
<feature type="domain" description="Cyclic nucleotide-binding" evidence="10">
    <location>
        <begin position="431"/>
        <end position="540"/>
    </location>
</feature>